<dbReference type="SUPFAM" id="SSF82171">
    <property type="entry name" value="DPP6 N-terminal domain-like"/>
    <property type="match status" value="1"/>
</dbReference>
<sequence>MTKLRVLLALLTLILVGTFATLITLYAKGYRFDKKSFRFRPSGLLVLKSDPVGASVYINGELITATDNTISLSPGAYDVSIKKEGYHAWEKRLIVEKEIVTEAGASLFKVAPSLSAITFSSVVNPVLAPDGSKIAYLVLPENGITSEASGLWVLETVNLPVGFAKEPRKITDGDLTDATYIFSPDGRQILLTVKTGVFLLDSGTLTSQSKRVNIASRKDIVLADWQKQKQNRLLAQLKPLPDELEDILTRKTSVVLFSPDENKIVYTASGAASIKKELIRPLPGSSTQREERDIKMGRTYVYDIKEDRNFLIDDGAEPLILNQQVFPEGALRRASWFPTSKHLVLAEGNKISIMDYDGTNRQEVYTGSYVAPHAYPFASTSRLLILTNLGATDSLPNLYSISLK</sequence>
<name>A0A1F8AY03_9BACT</name>
<proteinExistence type="predicted"/>
<reference evidence="2 3" key="1">
    <citation type="journal article" date="2016" name="Nat. Commun.">
        <title>Thousands of microbial genomes shed light on interconnected biogeochemical processes in an aquifer system.</title>
        <authorList>
            <person name="Anantharaman K."/>
            <person name="Brown C.T."/>
            <person name="Hug L.A."/>
            <person name="Sharon I."/>
            <person name="Castelle C.J."/>
            <person name="Probst A.J."/>
            <person name="Thomas B.C."/>
            <person name="Singh A."/>
            <person name="Wilkins M.J."/>
            <person name="Karaoz U."/>
            <person name="Brodie E.L."/>
            <person name="Williams K.H."/>
            <person name="Hubbard S.S."/>
            <person name="Banfield J.F."/>
        </authorList>
    </citation>
    <scope>NUCLEOTIDE SEQUENCE [LARGE SCALE GENOMIC DNA]</scope>
</reference>
<dbReference type="EMBL" id="MGGZ01000039">
    <property type="protein sequence ID" value="OGM56105.1"/>
    <property type="molecule type" value="Genomic_DNA"/>
</dbReference>
<dbReference type="InterPro" id="IPR013229">
    <property type="entry name" value="PEGA"/>
</dbReference>
<comment type="caution">
    <text evidence="2">The sequence shown here is derived from an EMBL/GenBank/DDBJ whole genome shotgun (WGS) entry which is preliminary data.</text>
</comment>
<organism evidence="2 3">
    <name type="scientific">Candidatus Woesebacteria bacterium RIFCSPHIGHO2_12_FULL_46_16</name>
    <dbReference type="NCBI Taxonomy" id="1802513"/>
    <lineage>
        <taxon>Bacteria</taxon>
        <taxon>Candidatus Woeseibacteriota</taxon>
    </lineage>
</organism>
<evidence type="ECO:0000313" key="3">
    <source>
        <dbReference type="Proteomes" id="UP000178313"/>
    </source>
</evidence>
<evidence type="ECO:0000313" key="2">
    <source>
        <dbReference type="EMBL" id="OGM56105.1"/>
    </source>
</evidence>
<accession>A0A1F8AY03</accession>
<feature type="domain" description="PEGA" evidence="1">
    <location>
        <begin position="43"/>
        <end position="103"/>
    </location>
</feature>
<protein>
    <recommendedName>
        <fullName evidence="1">PEGA domain-containing protein</fullName>
    </recommendedName>
</protein>
<dbReference type="Pfam" id="PF08308">
    <property type="entry name" value="PEGA"/>
    <property type="match status" value="1"/>
</dbReference>
<dbReference type="STRING" id="1802513.A3E46_01445"/>
<dbReference type="Gene3D" id="2.120.10.30">
    <property type="entry name" value="TolB, C-terminal domain"/>
    <property type="match status" value="1"/>
</dbReference>
<evidence type="ECO:0000259" key="1">
    <source>
        <dbReference type="Pfam" id="PF08308"/>
    </source>
</evidence>
<dbReference type="Proteomes" id="UP000178313">
    <property type="component" value="Unassembled WGS sequence"/>
</dbReference>
<dbReference type="AlphaFoldDB" id="A0A1F8AY03"/>
<dbReference type="InterPro" id="IPR011042">
    <property type="entry name" value="6-blade_b-propeller_TolB-like"/>
</dbReference>
<gene>
    <name evidence="2" type="ORF">A3E46_01445</name>
</gene>